<evidence type="ECO:0000259" key="1">
    <source>
        <dbReference type="Pfam" id="PF13456"/>
    </source>
</evidence>
<evidence type="ECO:0000313" key="3">
    <source>
        <dbReference type="Proteomes" id="UP001341840"/>
    </source>
</evidence>
<dbReference type="Pfam" id="PF13456">
    <property type="entry name" value="RVT_3"/>
    <property type="match status" value="1"/>
</dbReference>
<gene>
    <name evidence="2" type="ORF">PIB30_060480</name>
</gene>
<dbReference type="Proteomes" id="UP001341840">
    <property type="component" value="Unassembled WGS sequence"/>
</dbReference>
<dbReference type="InterPro" id="IPR044730">
    <property type="entry name" value="RNase_H-like_dom_plant"/>
</dbReference>
<dbReference type="CDD" id="cd06222">
    <property type="entry name" value="RNase_H_like"/>
    <property type="match status" value="1"/>
</dbReference>
<organism evidence="2 3">
    <name type="scientific">Stylosanthes scabra</name>
    <dbReference type="NCBI Taxonomy" id="79078"/>
    <lineage>
        <taxon>Eukaryota</taxon>
        <taxon>Viridiplantae</taxon>
        <taxon>Streptophyta</taxon>
        <taxon>Embryophyta</taxon>
        <taxon>Tracheophyta</taxon>
        <taxon>Spermatophyta</taxon>
        <taxon>Magnoliopsida</taxon>
        <taxon>eudicotyledons</taxon>
        <taxon>Gunneridae</taxon>
        <taxon>Pentapetalae</taxon>
        <taxon>rosids</taxon>
        <taxon>fabids</taxon>
        <taxon>Fabales</taxon>
        <taxon>Fabaceae</taxon>
        <taxon>Papilionoideae</taxon>
        <taxon>50 kb inversion clade</taxon>
        <taxon>dalbergioids sensu lato</taxon>
        <taxon>Dalbergieae</taxon>
        <taxon>Pterocarpus clade</taxon>
        <taxon>Stylosanthes</taxon>
    </lineage>
</organism>
<accession>A0ABU6TMR4</accession>
<dbReference type="InterPro" id="IPR002156">
    <property type="entry name" value="RNaseH_domain"/>
</dbReference>
<dbReference type="InterPro" id="IPR052929">
    <property type="entry name" value="RNase_H-like_EbsB-rel"/>
</dbReference>
<proteinExistence type="predicted"/>
<reference evidence="2 3" key="1">
    <citation type="journal article" date="2023" name="Plants (Basel)">
        <title>Bridging the Gap: Combining Genomics and Transcriptomics Approaches to Understand Stylosanthes scabra, an Orphan Legume from the Brazilian Caatinga.</title>
        <authorList>
            <person name="Ferreira-Neto J.R.C."/>
            <person name="da Silva M.D."/>
            <person name="Binneck E."/>
            <person name="de Melo N.F."/>
            <person name="da Silva R.H."/>
            <person name="de Melo A.L.T.M."/>
            <person name="Pandolfi V."/>
            <person name="Bustamante F.O."/>
            <person name="Brasileiro-Vidal A.C."/>
            <person name="Benko-Iseppon A.M."/>
        </authorList>
    </citation>
    <scope>NUCLEOTIDE SEQUENCE [LARGE SCALE GENOMIC DNA]</scope>
    <source>
        <tissue evidence="2">Leaves</tissue>
    </source>
</reference>
<dbReference type="PANTHER" id="PTHR47074:SF11">
    <property type="entry name" value="REVERSE TRANSCRIPTASE-LIKE PROTEIN"/>
    <property type="match status" value="1"/>
</dbReference>
<evidence type="ECO:0000313" key="2">
    <source>
        <dbReference type="EMBL" id="MED6149233.1"/>
    </source>
</evidence>
<protein>
    <recommendedName>
        <fullName evidence="1">RNase H type-1 domain-containing protein</fullName>
    </recommendedName>
</protein>
<sequence length="183" mass="20324">MQKRAKLNPPPKEWLECNVDASFTASSNKSSSAVVLRDWKGILLTSASSTHVVFSALAAEASAMIMARNFQLERVLFESDYSKLIQAIKSALDVSFLMALEQSHLDLYNSSYDQNSDRRSGLTALGEFCALIFGCEFVIESLRTGRSLNIKVIEIEFLFPKSPSFLQSDNYSSVSPLRILPSL</sequence>
<keyword evidence="3" id="KW-1185">Reference proteome</keyword>
<dbReference type="PANTHER" id="PTHR47074">
    <property type="entry name" value="BNAC02G40300D PROTEIN"/>
    <property type="match status" value="1"/>
</dbReference>
<name>A0ABU6TMR4_9FABA</name>
<comment type="caution">
    <text evidence="2">The sequence shown here is derived from an EMBL/GenBank/DDBJ whole genome shotgun (WGS) entry which is preliminary data.</text>
</comment>
<dbReference type="EMBL" id="JASCZI010091156">
    <property type="protein sequence ID" value="MED6149233.1"/>
    <property type="molecule type" value="Genomic_DNA"/>
</dbReference>
<feature type="domain" description="RNase H type-1" evidence="1">
    <location>
        <begin position="18"/>
        <end position="90"/>
    </location>
</feature>